<accession>A0ABS5W2A1</accession>
<name>A0ABS5W2A1_9SPHN</name>
<feature type="signal peptide" evidence="2">
    <location>
        <begin position="1"/>
        <end position="21"/>
    </location>
</feature>
<evidence type="ECO:0000256" key="2">
    <source>
        <dbReference type="SAM" id="SignalP"/>
    </source>
</evidence>
<keyword evidence="4" id="KW-1185">Reference proteome</keyword>
<dbReference type="PANTHER" id="PTHR38075:SF1">
    <property type="entry name" value="DUF4139 DOMAIN-CONTAINING PROTEIN"/>
    <property type="match status" value="1"/>
</dbReference>
<dbReference type="PANTHER" id="PTHR38075">
    <property type="entry name" value="DUF4139 DOMAIN-CONTAINING PROTEIN"/>
    <property type="match status" value="1"/>
</dbReference>
<evidence type="ECO:0000256" key="1">
    <source>
        <dbReference type="SAM" id="MobiDB-lite"/>
    </source>
</evidence>
<gene>
    <name evidence="3" type="ORF">KK137_03580</name>
</gene>
<dbReference type="EMBL" id="JAHFVK010000001">
    <property type="protein sequence ID" value="MBT2133408.1"/>
    <property type="molecule type" value="Genomic_DNA"/>
</dbReference>
<evidence type="ECO:0000313" key="3">
    <source>
        <dbReference type="EMBL" id="MBT2133408.1"/>
    </source>
</evidence>
<feature type="chain" id="PRO_5046976847" evidence="2">
    <location>
        <begin position="22"/>
        <end position="502"/>
    </location>
</feature>
<evidence type="ECO:0000313" key="4">
    <source>
        <dbReference type="Proteomes" id="UP000811255"/>
    </source>
</evidence>
<comment type="caution">
    <text evidence="3">The sequence shown here is derived from an EMBL/GenBank/DDBJ whole genome shotgun (WGS) entry which is preliminary data.</text>
</comment>
<organism evidence="3 4">
    <name type="scientific">Croceibacterium selenioxidans</name>
    <dbReference type="NCBI Taxonomy" id="2838833"/>
    <lineage>
        <taxon>Bacteria</taxon>
        <taxon>Pseudomonadati</taxon>
        <taxon>Pseudomonadota</taxon>
        <taxon>Alphaproteobacteria</taxon>
        <taxon>Sphingomonadales</taxon>
        <taxon>Erythrobacteraceae</taxon>
        <taxon>Croceibacterium</taxon>
    </lineage>
</organism>
<sequence length="502" mass="54706">MRTVLAITTAALISPIASVEAQTPTDPDATAQGDVAVTIYQSGNSLVQDVRQLAIASGRNTIAFPDVSAQIRPETLSFSAAGTTIVEQNFDFDLLTPQKLMEKAIGQTVTLLRTNPATGQETRERATVLSTAGGVVIQIGDRIEVLRDDGLPVRVIFDRVPPNLRARPTLSVTLESDRGGSRPASIRYLTQGLGWSSDYVALYDEGKGTIDMQGWVTLSNSTGTTFHSANTLLVAGNPNMASQSRGYGGRVAPPQPGRSMVPGTETADRERLGDFYLYPIAERTTIANNQTKQVSFLDVQGVAARKVYGRTVGWLSSDDAPVNVQSQIAFSSSRNGGLGDALPAGTVRFYQRDRTGNPQFIGENAIGHTPMGSELTLATGDAFDVSVQAEVESRDKITSADYERSARYRVTINGEDVRTVQIDRTVDYWRTTMRYTFTNAKSTPVEVELVQGGLDYGWWARDFRVVSEDVPGVQLNADRRKYVVTVPANGKREVRVTYETRY</sequence>
<protein>
    <submittedName>
        <fullName evidence="3">DUF4139 domain-containing protein</fullName>
    </submittedName>
</protein>
<feature type="region of interest" description="Disordered" evidence="1">
    <location>
        <begin position="243"/>
        <end position="265"/>
    </location>
</feature>
<dbReference type="Proteomes" id="UP000811255">
    <property type="component" value="Unassembled WGS sequence"/>
</dbReference>
<keyword evidence="2" id="KW-0732">Signal</keyword>
<proteinExistence type="predicted"/>
<reference evidence="3 4" key="1">
    <citation type="submission" date="2021-05" db="EMBL/GenBank/DDBJ databases">
        <title>Croceibacterium sp. LX-88 genome sequence.</title>
        <authorList>
            <person name="Luo X."/>
        </authorList>
    </citation>
    <scope>NUCLEOTIDE SEQUENCE [LARGE SCALE GENOMIC DNA]</scope>
    <source>
        <strain evidence="3 4">LX-88</strain>
    </source>
</reference>